<dbReference type="RefSeq" id="WP_137250166.1">
    <property type="nucleotide sequence ID" value="NZ_SZQA01000033.1"/>
</dbReference>
<proteinExistence type="predicted"/>
<accession>A0A4U3M8E9</accession>
<evidence type="ECO:0000313" key="3">
    <source>
        <dbReference type="Proteomes" id="UP000308705"/>
    </source>
</evidence>
<dbReference type="AlphaFoldDB" id="A0A4U3M8E9"/>
<feature type="transmembrane region" description="Helical" evidence="1">
    <location>
        <begin position="6"/>
        <end position="31"/>
    </location>
</feature>
<keyword evidence="1" id="KW-0472">Membrane</keyword>
<evidence type="ECO:0000256" key="1">
    <source>
        <dbReference type="SAM" id="Phobius"/>
    </source>
</evidence>
<keyword evidence="1" id="KW-0812">Transmembrane</keyword>
<dbReference type="OrthoDB" id="4554014at2"/>
<gene>
    <name evidence="2" type="ORF">FDA94_28550</name>
</gene>
<comment type="caution">
    <text evidence="2">The sequence shown here is derived from an EMBL/GenBank/DDBJ whole genome shotgun (WGS) entry which is preliminary data.</text>
</comment>
<evidence type="ECO:0000313" key="2">
    <source>
        <dbReference type="EMBL" id="TKK84582.1"/>
    </source>
</evidence>
<protein>
    <submittedName>
        <fullName evidence="2">Uncharacterized protein</fullName>
    </submittedName>
</protein>
<keyword evidence="3" id="KW-1185">Reference proteome</keyword>
<sequence length="100" mass="10884">MNQSINTLLIVGLAGGLAITALMLITGGIAFDSGVRKERQRWMTTANRCSCRHTLAYHDAKKKVCTGKHEEAIFKDGGFKGYQLADCRCTNYDGPVESGT</sequence>
<dbReference type="Proteomes" id="UP000308705">
    <property type="component" value="Unassembled WGS sequence"/>
</dbReference>
<keyword evidence="1" id="KW-1133">Transmembrane helix</keyword>
<organism evidence="2 3">
    <name type="scientific">Herbidospora galbida</name>
    <dbReference type="NCBI Taxonomy" id="2575442"/>
    <lineage>
        <taxon>Bacteria</taxon>
        <taxon>Bacillati</taxon>
        <taxon>Actinomycetota</taxon>
        <taxon>Actinomycetes</taxon>
        <taxon>Streptosporangiales</taxon>
        <taxon>Streptosporangiaceae</taxon>
        <taxon>Herbidospora</taxon>
    </lineage>
</organism>
<reference evidence="2 3" key="1">
    <citation type="submission" date="2019-04" db="EMBL/GenBank/DDBJ databases">
        <title>Herbidospora sp. NEAU-GS14.nov., a novel actinomycete isolated from soil.</title>
        <authorList>
            <person name="Han L."/>
        </authorList>
    </citation>
    <scope>NUCLEOTIDE SEQUENCE [LARGE SCALE GENOMIC DNA]</scope>
    <source>
        <strain evidence="2 3">NEAU-GS14</strain>
    </source>
</reference>
<dbReference type="EMBL" id="SZQA01000033">
    <property type="protein sequence ID" value="TKK84582.1"/>
    <property type="molecule type" value="Genomic_DNA"/>
</dbReference>
<name>A0A4U3M8E9_9ACTN</name>